<dbReference type="InterPro" id="IPR011006">
    <property type="entry name" value="CheY-like_superfamily"/>
</dbReference>
<dbReference type="PROSITE" id="PS50110">
    <property type="entry name" value="RESPONSE_REGULATORY"/>
    <property type="match status" value="1"/>
</dbReference>
<dbReference type="PANTHER" id="PTHR43280:SF10">
    <property type="entry name" value="REGULATORY PROTEIN POCR"/>
    <property type="match status" value="1"/>
</dbReference>
<feature type="domain" description="HTH araC/xylS-type" evidence="5">
    <location>
        <begin position="437"/>
        <end position="535"/>
    </location>
</feature>
<dbReference type="Proteomes" id="UP000256869">
    <property type="component" value="Unassembled WGS sequence"/>
</dbReference>
<feature type="domain" description="Response regulatory" evidence="6">
    <location>
        <begin position="3"/>
        <end position="120"/>
    </location>
</feature>
<dbReference type="InterPro" id="IPR020449">
    <property type="entry name" value="Tscrpt_reg_AraC-type_HTH"/>
</dbReference>
<dbReference type="PROSITE" id="PS00041">
    <property type="entry name" value="HTH_ARAC_FAMILY_1"/>
    <property type="match status" value="1"/>
</dbReference>
<dbReference type="AlphaFoldDB" id="A0A3D9IT39"/>
<evidence type="ECO:0000256" key="1">
    <source>
        <dbReference type="ARBA" id="ARBA00023015"/>
    </source>
</evidence>
<proteinExistence type="predicted"/>
<dbReference type="GO" id="GO:0003700">
    <property type="term" value="F:DNA-binding transcription factor activity"/>
    <property type="evidence" value="ECO:0007669"/>
    <property type="project" value="InterPro"/>
</dbReference>
<dbReference type="InterPro" id="IPR009057">
    <property type="entry name" value="Homeodomain-like_sf"/>
</dbReference>
<dbReference type="Pfam" id="PF00072">
    <property type="entry name" value="Response_reg"/>
    <property type="match status" value="1"/>
</dbReference>
<dbReference type="SMART" id="SM00448">
    <property type="entry name" value="REC"/>
    <property type="match status" value="1"/>
</dbReference>
<dbReference type="OrthoDB" id="1974963at2"/>
<dbReference type="EMBL" id="QRDY01000002">
    <property type="protein sequence ID" value="RED64888.1"/>
    <property type="molecule type" value="Genomic_DNA"/>
</dbReference>
<dbReference type="SMART" id="SM00342">
    <property type="entry name" value="HTH_ARAC"/>
    <property type="match status" value="1"/>
</dbReference>
<dbReference type="RefSeq" id="WP_115991638.1">
    <property type="nucleotide sequence ID" value="NZ_QRDY01000002.1"/>
</dbReference>
<keyword evidence="2" id="KW-0238">DNA-binding</keyword>
<keyword evidence="4" id="KW-0597">Phosphoprotein</keyword>
<dbReference type="Gene3D" id="1.10.10.60">
    <property type="entry name" value="Homeodomain-like"/>
    <property type="match status" value="2"/>
</dbReference>
<feature type="modified residue" description="4-aspartylphosphate" evidence="4">
    <location>
        <position position="55"/>
    </location>
</feature>
<dbReference type="CDD" id="cd17536">
    <property type="entry name" value="REC_YesN-like"/>
    <property type="match status" value="1"/>
</dbReference>
<dbReference type="SUPFAM" id="SSF52172">
    <property type="entry name" value="CheY-like"/>
    <property type="match status" value="1"/>
</dbReference>
<gene>
    <name evidence="7" type="ORF">DFP95_102309</name>
</gene>
<dbReference type="GO" id="GO:0043565">
    <property type="term" value="F:sequence-specific DNA binding"/>
    <property type="evidence" value="ECO:0007669"/>
    <property type="project" value="InterPro"/>
</dbReference>
<dbReference type="Gene3D" id="3.40.50.2300">
    <property type="match status" value="1"/>
</dbReference>
<reference evidence="7 8" key="1">
    <citation type="submission" date="2018-07" db="EMBL/GenBank/DDBJ databases">
        <title>Genomic Encyclopedia of Type Strains, Phase III (KMG-III): the genomes of soil and plant-associated and newly described type strains.</title>
        <authorList>
            <person name="Whitman W."/>
        </authorList>
    </citation>
    <scope>NUCLEOTIDE SEQUENCE [LARGE SCALE GENOMIC DNA]</scope>
    <source>
        <strain evidence="7 8">CECT 8236</strain>
    </source>
</reference>
<name>A0A3D9IT39_9BACL</name>
<dbReference type="InterPro" id="IPR018060">
    <property type="entry name" value="HTH_AraC"/>
</dbReference>
<keyword evidence="3" id="KW-0804">Transcription</keyword>
<evidence type="ECO:0000256" key="3">
    <source>
        <dbReference type="ARBA" id="ARBA00023163"/>
    </source>
</evidence>
<dbReference type="GO" id="GO:0000160">
    <property type="term" value="P:phosphorelay signal transduction system"/>
    <property type="evidence" value="ECO:0007669"/>
    <property type="project" value="InterPro"/>
</dbReference>
<accession>A0A3D9IT39</accession>
<evidence type="ECO:0000259" key="6">
    <source>
        <dbReference type="PROSITE" id="PS50110"/>
    </source>
</evidence>
<dbReference type="SUPFAM" id="SSF46689">
    <property type="entry name" value="Homeodomain-like"/>
    <property type="match status" value="2"/>
</dbReference>
<dbReference type="PROSITE" id="PS01124">
    <property type="entry name" value="HTH_ARAC_FAMILY_2"/>
    <property type="match status" value="1"/>
</dbReference>
<keyword evidence="1" id="KW-0805">Transcription regulation</keyword>
<dbReference type="Pfam" id="PF12833">
    <property type="entry name" value="HTH_18"/>
    <property type="match status" value="1"/>
</dbReference>
<dbReference type="PRINTS" id="PR00032">
    <property type="entry name" value="HTHARAC"/>
</dbReference>
<evidence type="ECO:0000313" key="7">
    <source>
        <dbReference type="EMBL" id="RED64888.1"/>
    </source>
</evidence>
<evidence type="ECO:0000256" key="4">
    <source>
        <dbReference type="PROSITE-ProRule" id="PRU00169"/>
    </source>
</evidence>
<evidence type="ECO:0000256" key="2">
    <source>
        <dbReference type="ARBA" id="ARBA00023125"/>
    </source>
</evidence>
<dbReference type="InterPro" id="IPR001789">
    <property type="entry name" value="Sig_transdc_resp-reg_receiver"/>
</dbReference>
<evidence type="ECO:0000259" key="5">
    <source>
        <dbReference type="PROSITE" id="PS01124"/>
    </source>
</evidence>
<dbReference type="InterPro" id="IPR018062">
    <property type="entry name" value="HTH_AraC-typ_CS"/>
</dbReference>
<comment type="caution">
    <text evidence="7">The sequence shown here is derived from an EMBL/GenBank/DDBJ whole genome shotgun (WGS) entry which is preliminary data.</text>
</comment>
<evidence type="ECO:0000313" key="8">
    <source>
        <dbReference type="Proteomes" id="UP000256869"/>
    </source>
</evidence>
<organism evidence="7 8">
    <name type="scientific">Cohnella lupini</name>
    <dbReference type="NCBI Taxonomy" id="1294267"/>
    <lineage>
        <taxon>Bacteria</taxon>
        <taxon>Bacillati</taxon>
        <taxon>Bacillota</taxon>
        <taxon>Bacilli</taxon>
        <taxon>Bacillales</taxon>
        <taxon>Paenibacillaceae</taxon>
        <taxon>Cohnella</taxon>
    </lineage>
</organism>
<sequence length="539" mass="61504">MIRVLIVDDEIYAVKGLRSGVRWEKIGVDEVYEAYHAPMAQQVLLEQPIDIVICDIEMPETSGLELMEWVKERGLQLETVVLTCHSEFAYAQKAMHLGGFEYLLKPVVYTELENVLLNAISRVTEKRRISETDDQYGKIVELWNSRKPMLIERFWQDLLERRISMDRESIARSLAAYDMALGAVEKLRLILISVESWEKPLNERDELIMEFALRKAAEEVLLLGIPGNVIQDHRGNILVVLHQGETEATREELEARCREYRDACNSYFYCRLSCYIGDTTPVTDVLNSYLALLNKEYRNVNMANGIIWSGDATGISGGEAAPHAHVMTSSMLDWADLLEQGLLRELDTKLEDWIEQLDTGTVTVETLTASYHALLQVVYYAMHRKGLQAQQLYEERSCPGLETATRSVVHFKTWVRCIAASAGSLFLRPLAISPVVQKVKAHIAGNLHEELTREQLAATAFVNPAYLSRLFRKETGMVLTDYILQEKMRKAAELLTTTDRSISDIADGLNYGNFSYFARLFRKVHGVTPHDYRKPYRKV</sequence>
<protein>
    <submittedName>
        <fullName evidence="7">Two-component system response regulator YesN</fullName>
    </submittedName>
</protein>
<keyword evidence="8" id="KW-1185">Reference proteome</keyword>
<dbReference type="PANTHER" id="PTHR43280">
    <property type="entry name" value="ARAC-FAMILY TRANSCRIPTIONAL REGULATOR"/>
    <property type="match status" value="1"/>
</dbReference>